<gene>
    <name evidence="1" type="primary">Hypp2870</name>
    <name evidence="1" type="ORF">BLAG_LOCUS18580</name>
</gene>
<dbReference type="Proteomes" id="UP000838412">
    <property type="component" value="Chromosome 4"/>
</dbReference>
<dbReference type="AlphaFoldDB" id="A0A8K0ES68"/>
<name>A0A8K0ES68_BRALA</name>
<organism evidence="1 2">
    <name type="scientific">Branchiostoma lanceolatum</name>
    <name type="common">Common lancelet</name>
    <name type="synonym">Amphioxus lanceolatum</name>
    <dbReference type="NCBI Taxonomy" id="7740"/>
    <lineage>
        <taxon>Eukaryota</taxon>
        <taxon>Metazoa</taxon>
        <taxon>Chordata</taxon>
        <taxon>Cephalochordata</taxon>
        <taxon>Leptocardii</taxon>
        <taxon>Amphioxiformes</taxon>
        <taxon>Branchiostomatidae</taxon>
        <taxon>Branchiostoma</taxon>
    </lineage>
</organism>
<evidence type="ECO:0000313" key="2">
    <source>
        <dbReference type="Proteomes" id="UP000838412"/>
    </source>
</evidence>
<accession>A0A8K0ES68</accession>
<sequence>MQTYHHPIRPPPITMSDPVFVNPNSASAMKKVLRHVGKIANIARYSEDGENTSSWLVVAVDGLPFGITRTEMQALLERTERLEQRKTEQTTVRLLREARANAARSSAFDSTKMSASLKALAEAAFRAGDKLASTWTYAASDFDRQLEEGSGGCDRQLLAAEFIGDSEQAHVTNTGTNGRSRT</sequence>
<proteinExistence type="predicted"/>
<evidence type="ECO:0000313" key="1">
    <source>
        <dbReference type="EMBL" id="CAH1264089.1"/>
    </source>
</evidence>
<keyword evidence="2" id="KW-1185">Reference proteome</keyword>
<protein>
    <submittedName>
        <fullName evidence="1">Hypp2870 protein</fullName>
    </submittedName>
</protein>
<reference evidence="1" key="1">
    <citation type="submission" date="2022-01" db="EMBL/GenBank/DDBJ databases">
        <authorList>
            <person name="Braso-Vives M."/>
        </authorList>
    </citation>
    <scope>NUCLEOTIDE SEQUENCE</scope>
</reference>
<dbReference type="EMBL" id="OV696689">
    <property type="protein sequence ID" value="CAH1264089.1"/>
    <property type="molecule type" value="Genomic_DNA"/>
</dbReference>